<dbReference type="PROSITE" id="PS51257">
    <property type="entry name" value="PROKAR_LIPOPROTEIN"/>
    <property type="match status" value="1"/>
</dbReference>
<dbReference type="Proteomes" id="UP001317516">
    <property type="component" value="Plasmid p100"/>
</dbReference>
<proteinExistence type="predicted"/>
<sequence>MKKINKLIFLISIISIMMGCGQGSLKQKKKQAGLGKAIFSKNPNGAVGNLDVSRALLTKEIRENSRRDISNALRVDNVEGDANKKNKGTGEQGAGKQVAGEQEVGKQGAGEQGAGEQVAGEQEAGEQEVGKQGAGKQGAGEQGAGKQGAGEQGAGEQGAGKQGAGEQGAGEQGAGKQGAGKQGAGKQGAGEQGAGEQGAGEQGAGKQRASRDLAHKILTLRLNGYIETLNSKVDELVFMKAGVDPKAPLFGDQRISGWLHRFNRQDAKNKIYLALENDIQDIMTLKNIFKYLNLSIEVYDSRYKGSEGSLISDILYRLCNISEYSFDNLRMNFNQETLDLIKNCDSAEKISAIDLKLAEFIDIRKDMIYKIKTRLDRALSNRERGNKERMLDLLKGIADSNGNIYLGVNSLRELARSISHLIRSL</sequence>
<evidence type="ECO:0000256" key="1">
    <source>
        <dbReference type="SAM" id="MobiDB-lite"/>
    </source>
</evidence>
<evidence type="ECO:0000313" key="3">
    <source>
        <dbReference type="Proteomes" id="UP001317516"/>
    </source>
</evidence>
<protein>
    <recommendedName>
        <fullName evidence="4">Lipoprotein</fullName>
    </recommendedName>
</protein>
<accession>A0ABM8DL67</accession>
<feature type="compositionally biased region" description="Gly residues" evidence="1">
    <location>
        <begin position="132"/>
        <end position="203"/>
    </location>
</feature>
<gene>
    <name evidence="2" type="ORF">BOFE_08660</name>
</gene>
<keyword evidence="2" id="KW-0614">Plasmid</keyword>
<feature type="region of interest" description="Disordered" evidence="1">
    <location>
        <begin position="80"/>
        <end position="208"/>
    </location>
</feature>
<name>A0ABM8DL67_9SPIR</name>
<reference evidence="2 3" key="1">
    <citation type="submission" date="2022-11" db="EMBL/GenBank/DDBJ databases">
        <title>Genome sequence of clinical isolate of the human pathogenic Borrelia fainii.</title>
        <authorList>
            <person name="Itokawa K."/>
            <person name="Sato K."/>
            <person name="Qiu Y."/>
        </authorList>
    </citation>
    <scope>NUCLEOTIDE SEQUENCE [LARGE SCALE GENOMIC DNA]</scope>
    <source>
        <strain evidence="2 3">Qtaro</strain>
        <plasmid evidence="2 3">p100</plasmid>
    </source>
</reference>
<evidence type="ECO:0000313" key="2">
    <source>
        <dbReference type="EMBL" id="BDU63326.1"/>
    </source>
</evidence>
<keyword evidence="3" id="KW-1185">Reference proteome</keyword>
<evidence type="ECO:0008006" key="4">
    <source>
        <dbReference type="Google" id="ProtNLM"/>
    </source>
</evidence>
<organism evidence="2 3">
    <name type="scientific">Candidatus Borrelia fainii</name>
    <dbReference type="NCBI Taxonomy" id="2518322"/>
    <lineage>
        <taxon>Bacteria</taxon>
        <taxon>Pseudomonadati</taxon>
        <taxon>Spirochaetota</taxon>
        <taxon>Spirochaetia</taxon>
        <taxon>Spirochaetales</taxon>
        <taxon>Borreliaceae</taxon>
        <taxon>Borrelia</taxon>
    </lineage>
</organism>
<dbReference type="EMBL" id="AP027071">
    <property type="protein sequence ID" value="BDU63326.1"/>
    <property type="molecule type" value="Genomic_DNA"/>
</dbReference>
<geneLocation type="plasmid" evidence="2 3">
    <name>p100</name>
</geneLocation>
<dbReference type="RefSeq" id="WP_281862151.1">
    <property type="nucleotide sequence ID" value="NZ_AP027071.1"/>
</dbReference>